<reference evidence="2 3" key="1">
    <citation type="submission" date="2021-03" db="EMBL/GenBank/DDBJ databases">
        <title>Fibrella sp. HMF5405 genome sequencing and assembly.</title>
        <authorList>
            <person name="Kang H."/>
            <person name="Kim H."/>
            <person name="Bae S."/>
            <person name="Joh K."/>
        </authorList>
    </citation>
    <scope>NUCLEOTIDE SEQUENCE [LARGE SCALE GENOMIC DNA]</scope>
    <source>
        <strain evidence="2 3">HMF5405</strain>
    </source>
</reference>
<feature type="transmembrane region" description="Helical" evidence="1">
    <location>
        <begin position="352"/>
        <end position="369"/>
    </location>
</feature>
<proteinExistence type="predicted"/>
<feature type="transmembrane region" description="Helical" evidence="1">
    <location>
        <begin position="69"/>
        <end position="89"/>
    </location>
</feature>
<keyword evidence="3" id="KW-1185">Reference proteome</keyword>
<sequence length="451" mass="50232">MGKFMHKWAMIRLCVGIMMVLDGYPLIFFIKETLQVAPGSANFTAGFLLLGMALMIPSTALKKYYTPNMPVLNALVGFIVMSIIYSFMFNEVAIGDRGRDLIFYFFVLLFLFLLVNVPNEITEQIVIVAVLFTLVSNIGLVYSLITDPDWHLGQRAAIQFGMPGEKSGNPHVFSRNAQIGLLACLMWANRAKQSFIIKIIGISLAIFNIIILMLTFSKSAILSTTLLAVMHLVIQARTMTPKQVFRIIFSPLSLIVAAMPFVGFFVLIILKPEIWDIIYLYGDMIFGRFSENILALLGAETAKGDLAELDGSSVNRVMSWTYTTYAVIGNPLGLIMGYGYKFFFLDIPVLEALINQGLFGFLMYGHVIYQLGKESLKVAYKGGHTDIETFAAYLFLFGLVGQFTGGRPYEMAVLHPLCFYLRFLGVYYAPELSRGYVAQPTPLPVEAAVPA</sequence>
<name>A0ABS3JSQ3_9BACT</name>
<evidence type="ECO:0000313" key="3">
    <source>
        <dbReference type="Proteomes" id="UP000664628"/>
    </source>
</evidence>
<keyword evidence="1" id="KW-1133">Transmembrane helix</keyword>
<comment type="caution">
    <text evidence="2">The sequence shown here is derived from an EMBL/GenBank/DDBJ whole genome shotgun (WGS) entry which is preliminary data.</text>
</comment>
<dbReference type="RefSeq" id="WP_207332363.1">
    <property type="nucleotide sequence ID" value="NZ_JAFMYW010000011.1"/>
</dbReference>
<keyword evidence="1" id="KW-0472">Membrane</keyword>
<feature type="transmembrane region" description="Helical" evidence="1">
    <location>
        <begin position="195"/>
        <end position="214"/>
    </location>
</feature>
<dbReference type="EMBL" id="JAFMYW010000011">
    <property type="protein sequence ID" value="MBO0952411.1"/>
    <property type="molecule type" value="Genomic_DNA"/>
</dbReference>
<dbReference type="Proteomes" id="UP000664628">
    <property type="component" value="Unassembled WGS sequence"/>
</dbReference>
<evidence type="ECO:0008006" key="4">
    <source>
        <dbReference type="Google" id="ProtNLM"/>
    </source>
</evidence>
<feature type="transmembrane region" description="Helical" evidence="1">
    <location>
        <begin position="389"/>
        <end position="405"/>
    </location>
</feature>
<evidence type="ECO:0000256" key="1">
    <source>
        <dbReference type="SAM" id="Phobius"/>
    </source>
</evidence>
<feature type="transmembrane region" description="Helical" evidence="1">
    <location>
        <begin position="322"/>
        <end position="340"/>
    </location>
</feature>
<feature type="transmembrane region" description="Helical" evidence="1">
    <location>
        <begin position="248"/>
        <end position="270"/>
    </location>
</feature>
<feature type="transmembrane region" description="Helical" evidence="1">
    <location>
        <begin position="36"/>
        <end position="57"/>
    </location>
</feature>
<protein>
    <recommendedName>
        <fullName evidence="4">O-antigen ligase domain-containing protein</fullName>
    </recommendedName>
</protein>
<feature type="transmembrane region" description="Helical" evidence="1">
    <location>
        <begin position="9"/>
        <end position="30"/>
    </location>
</feature>
<feature type="transmembrane region" description="Helical" evidence="1">
    <location>
        <begin position="101"/>
        <end position="118"/>
    </location>
</feature>
<keyword evidence="1" id="KW-0812">Transmembrane</keyword>
<organism evidence="2 3">
    <name type="scientific">Fibrella forsythiae</name>
    <dbReference type="NCBI Taxonomy" id="2817061"/>
    <lineage>
        <taxon>Bacteria</taxon>
        <taxon>Pseudomonadati</taxon>
        <taxon>Bacteroidota</taxon>
        <taxon>Cytophagia</taxon>
        <taxon>Cytophagales</taxon>
        <taxon>Spirosomataceae</taxon>
        <taxon>Fibrella</taxon>
    </lineage>
</organism>
<evidence type="ECO:0000313" key="2">
    <source>
        <dbReference type="EMBL" id="MBO0952411.1"/>
    </source>
</evidence>
<feature type="transmembrane region" description="Helical" evidence="1">
    <location>
        <begin position="125"/>
        <end position="145"/>
    </location>
</feature>
<accession>A0ABS3JSQ3</accession>
<gene>
    <name evidence="2" type="ORF">J2I46_27760</name>
</gene>